<gene>
    <name evidence="3" type="ORF">J437_LFUL002307</name>
</gene>
<name>A0A8K0JWW2_LADFU</name>
<dbReference type="PANTHER" id="PTHR48125">
    <property type="entry name" value="LP07818P1"/>
    <property type="match status" value="1"/>
</dbReference>
<accession>A0A8K0JWW2</accession>
<reference evidence="3" key="1">
    <citation type="submission" date="2013-04" db="EMBL/GenBank/DDBJ databases">
        <authorList>
            <person name="Qu J."/>
            <person name="Murali S.C."/>
            <person name="Bandaranaike D."/>
            <person name="Bellair M."/>
            <person name="Blankenburg K."/>
            <person name="Chao H."/>
            <person name="Dinh H."/>
            <person name="Doddapaneni H."/>
            <person name="Downs B."/>
            <person name="Dugan-Rocha S."/>
            <person name="Elkadiri S."/>
            <person name="Gnanaolivu R.D."/>
            <person name="Hernandez B."/>
            <person name="Javaid M."/>
            <person name="Jayaseelan J.C."/>
            <person name="Lee S."/>
            <person name="Li M."/>
            <person name="Ming W."/>
            <person name="Munidasa M."/>
            <person name="Muniz J."/>
            <person name="Nguyen L."/>
            <person name="Ongeri F."/>
            <person name="Osuji N."/>
            <person name="Pu L.-L."/>
            <person name="Puazo M."/>
            <person name="Qu C."/>
            <person name="Quiroz J."/>
            <person name="Raj R."/>
            <person name="Weissenberger G."/>
            <person name="Xin Y."/>
            <person name="Zou X."/>
            <person name="Han Y."/>
            <person name="Richards S."/>
            <person name="Worley K."/>
            <person name="Muzny D."/>
            <person name="Gibbs R."/>
        </authorList>
    </citation>
    <scope>NUCLEOTIDE SEQUENCE</scope>
    <source>
        <strain evidence="3">Sampled in the wild</strain>
    </source>
</reference>
<proteinExistence type="predicted"/>
<keyword evidence="2" id="KW-1133">Transmembrane helix</keyword>
<feature type="region of interest" description="Disordered" evidence="1">
    <location>
        <begin position="295"/>
        <end position="397"/>
    </location>
</feature>
<feature type="compositionally biased region" description="Pro residues" evidence="1">
    <location>
        <begin position="318"/>
        <end position="340"/>
    </location>
</feature>
<dbReference type="EMBL" id="KZ308187">
    <property type="protein sequence ID" value="KAG8224185.1"/>
    <property type="molecule type" value="Genomic_DNA"/>
</dbReference>
<keyword evidence="2" id="KW-0472">Membrane</keyword>
<sequence>MQRPVLVSQVIPHAAPAPAPPQPPPPHFPGSEAAVGADAAPVLEPGTTECPQNTTEEVVVRTGTAVSDGGATLLRKLASSHYQSYTAALAVTIGVGCLLLVLNVLIFAGIYRQRSGMRRGGSGRGMGPGGPGGSGQGEGPSEEEKKGGCCREEAAESGSIEAGSLLKKKKKKIQAGTVEILSGKEAEYRQALSGGGAIVDVTAHFHPEDLYLKEYQLAGVGGDSGHFRVGYGPVGSVVGEKEAESASSAPAPTHFRGEVYVKGGYHRPPPRYVTVPPVCSAGSVGSVCVAAEEEDEEGACEMKVGREGEDSSPTESIPAPPPPPKSLPPTPLPPSPPPSPHHSRPTSPYYHHQRSGSTGGILRQQGSSSSGGAGGSGAGSSTPGTSKKRVQIQEISV</sequence>
<keyword evidence="2" id="KW-0812">Transmembrane</keyword>
<dbReference type="AlphaFoldDB" id="A0A8K0JWW2"/>
<feature type="transmembrane region" description="Helical" evidence="2">
    <location>
        <begin position="85"/>
        <end position="111"/>
    </location>
</feature>
<evidence type="ECO:0000256" key="1">
    <source>
        <dbReference type="SAM" id="MobiDB-lite"/>
    </source>
</evidence>
<evidence type="ECO:0000313" key="3">
    <source>
        <dbReference type="EMBL" id="KAG8224185.1"/>
    </source>
</evidence>
<feature type="region of interest" description="Disordered" evidence="1">
    <location>
        <begin position="117"/>
        <end position="151"/>
    </location>
</feature>
<evidence type="ECO:0000313" key="4">
    <source>
        <dbReference type="Proteomes" id="UP000792457"/>
    </source>
</evidence>
<keyword evidence="4" id="KW-1185">Reference proteome</keyword>
<feature type="compositionally biased region" description="Basic and acidic residues" evidence="1">
    <location>
        <begin position="142"/>
        <end position="151"/>
    </location>
</feature>
<feature type="region of interest" description="Disordered" evidence="1">
    <location>
        <begin position="14"/>
        <end position="33"/>
    </location>
</feature>
<dbReference type="Proteomes" id="UP000792457">
    <property type="component" value="Unassembled WGS sequence"/>
</dbReference>
<feature type="compositionally biased region" description="Gly residues" evidence="1">
    <location>
        <begin position="118"/>
        <end position="138"/>
    </location>
</feature>
<dbReference type="PANTHER" id="PTHR48125:SF10">
    <property type="entry name" value="OS12G0136300 PROTEIN"/>
    <property type="match status" value="1"/>
</dbReference>
<reference evidence="3" key="2">
    <citation type="submission" date="2017-10" db="EMBL/GenBank/DDBJ databases">
        <title>Ladona fulva Genome sequencing and assembly.</title>
        <authorList>
            <person name="Murali S."/>
            <person name="Richards S."/>
            <person name="Bandaranaike D."/>
            <person name="Bellair M."/>
            <person name="Blankenburg K."/>
            <person name="Chao H."/>
            <person name="Dinh H."/>
            <person name="Doddapaneni H."/>
            <person name="Dugan-Rocha S."/>
            <person name="Elkadiri S."/>
            <person name="Gnanaolivu R."/>
            <person name="Hernandez B."/>
            <person name="Skinner E."/>
            <person name="Javaid M."/>
            <person name="Lee S."/>
            <person name="Li M."/>
            <person name="Ming W."/>
            <person name="Munidasa M."/>
            <person name="Muniz J."/>
            <person name="Nguyen L."/>
            <person name="Hughes D."/>
            <person name="Osuji N."/>
            <person name="Pu L.-L."/>
            <person name="Puazo M."/>
            <person name="Qu C."/>
            <person name="Quiroz J."/>
            <person name="Raj R."/>
            <person name="Weissenberger G."/>
            <person name="Xin Y."/>
            <person name="Zou X."/>
            <person name="Han Y."/>
            <person name="Worley K."/>
            <person name="Muzny D."/>
            <person name="Gibbs R."/>
        </authorList>
    </citation>
    <scope>NUCLEOTIDE SEQUENCE</scope>
    <source>
        <strain evidence="3">Sampled in the wild</strain>
    </source>
</reference>
<evidence type="ECO:0000256" key="2">
    <source>
        <dbReference type="SAM" id="Phobius"/>
    </source>
</evidence>
<protein>
    <submittedName>
        <fullName evidence="3">Uncharacterized protein</fullName>
    </submittedName>
</protein>
<organism evidence="3 4">
    <name type="scientific">Ladona fulva</name>
    <name type="common">Scarce chaser dragonfly</name>
    <name type="synonym">Libellula fulva</name>
    <dbReference type="NCBI Taxonomy" id="123851"/>
    <lineage>
        <taxon>Eukaryota</taxon>
        <taxon>Metazoa</taxon>
        <taxon>Ecdysozoa</taxon>
        <taxon>Arthropoda</taxon>
        <taxon>Hexapoda</taxon>
        <taxon>Insecta</taxon>
        <taxon>Pterygota</taxon>
        <taxon>Palaeoptera</taxon>
        <taxon>Odonata</taxon>
        <taxon>Epiprocta</taxon>
        <taxon>Anisoptera</taxon>
        <taxon>Libelluloidea</taxon>
        <taxon>Libellulidae</taxon>
        <taxon>Ladona</taxon>
    </lineage>
</organism>
<feature type="compositionally biased region" description="Pro residues" evidence="1">
    <location>
        <begin position="15"/>
        <end position="28"/>
    </location>
</feature>
<feature type="compositionally biased region" description="Gly residues" evidence="1">
    <location>
        <begin position="369"/>
        <end position="378"/>
    </location>
</feature>
<comment type="caution">
    <text evidence="3">The sequence shown here is derived from an EMBL/GenBank/DDBJ whole genome shotgun (WGS) entry which is preliminary data.</text>
</comment>
<dbReference type="OrthoDB" id="3200163at2759"/>